<evidence type="ECO:0000256" key="1">
    <source>
        <dbReference type="SAM" id="Phobius"/>
    </source>
</evidence>
<dbReference type="GO" id="GO:0004252">
    <property type="term" value="F:serine-type endopeptidase activity"/>
    <property type="evidence" value="ECO:0007669"/>
    <property type="project" value="UniProtKB-EC"/>
</dbReference>
<feature type="transmembrane region" description="Helical" evidence="1">
    <location>
        <begin position="145"/>
        <end position="166"/>
    </location>
</feature>
<dbReference type="PANTHER" id="PTHR34219:SF3">
    <property type="entry name" value="BLL7967 PROTEIN"/>
    <property type="match status" value="1"/>
</dbReference>
<dbReference type="KEGG" id="ccro:CMC5_071770"/>
<keyword evidence="1" id="KW-0472">Membrane</keyword>
<protein>
    <submittedName>
        <fullName evidence="2">Peptidase</fullName>
        <ecNumber evidence="2">3.4.21.53</ecNumber>
    </submittedName>
</protein>
<dbReference type="STRING" id="52.CMC5_071770"/>
<keyword evidence="1" id="KW-0812">Transmembrane</keyword>
<dbReference type="EMBL" id="CP012159">
    <property type="protein sequence ID" value="AKT42949.1"/>
    <property type="molecule type" value="Genomic_DNA"/>
</dbReference>
<dbReference type="OrthoDB" id="9816402at2"/>
<dbReference type="InterPro" id="IPR005625">
    <property type="entry name" value="PepSY-ass_TM"/>
</dbReference>
<organism evidence="2 3">
    <name type="scientific">Chondromyces crocatus</name>
    <dbReference type="NCBI Taxonomy" id="52"/>
    <lineage>
        <taxon>Bacteria</taxon>
        <taxon>Pseudomonadati</taxon>
        <taxon>Myxococcota</taxon>
        <taxon>Polyangia</taxon>
        <taxon>Polyangiales</taxon>
        <taxon>Polyangiaceae</taxon>
        <taxon>Chondromyces</taxon>
    </lineage>
</organism>
<keyword evidence="2" id="KW-0378">Hydrolase</keyword>
<feature type="transmembrane region" description="Helical" evidence="1">
    <location>
        <begin position="355"/>
        <end position="376"/>
    </location>
</feature>
<dbReference type="PANTHER" id="PTHR34219">
    <property type="entry name" value="IRON-REGULATED INNER MEMBRANE PROTEIN-RELATED"/>
    <property type="match status" value="1"/>
</dbReference>
<proteinExistence type="predicted"/>
<reference evidence="2 3" key="1">
    <citation type="submission" date="2015-07" db="EMBL/GenBank/DDBJ databases">
        <title>Genome analysis of myxobacterium Chondromyces crocatus Cm c5 reveals a high potential for natural compound synthesis and the genetic basis for the loss of fruiting body formation.</title>
        <authorList>
            <person name="Zaburannyi N."/>
            <person name="Bunk B."/>
            <person name="Maier J."/>
            <person name="Overmann J."/>
            <person name="Mueller R."/>
        </authorList>
    </citation>
    <scope>NUCLEOTIDE SEQUENCE [LARGE SCALE GENOMIC DNA]</scope>
    <source>
        <strain evidence="2 3">Cm c5</strain>
    </source>
</reference>
<name>A0A0K1EQ56_CHOCO</name>
<gene>
    <name evidence="2" type="ORF">CMC5_071770</name>
</gene>
<dbReference type="RefSeq" id="WP_050434499.1">
    <property type="nucleotide sequence ID" value="NZ_CP012159.1"/>
</dbReference>
<keyword evidence="3" id="KW-1185">Reference proteome</keyword>
<feature type="transmembrane region" description="Helical" evidence="1">
    <location>
        <begin position="198"/>
        <end position="218"/>
    </location>
</feature>
<dbReference type="Proteomes" id="UP000067626">
    <property type="component" value="Chromosome"/>
</dbReference>
<dbReference type="EC" id="3.4.21.53" evidence="2"/>
<evidence type="ECO:0000313" key="2">
    <source>
        <dbReference type="EMBL" id="AKT42949.1"/>
    </source>
</evidence>
<sequence>MKLPFRKALFWVHLVAGVVAGLVVALMSFTGVALAFKPQIMAWGAEQTLVAPPPSAGARRLPLEDVLARVRTAVPALRPTAISVYAQPDTPVLVTADKHTSFHVHAYTGEVLGQIAPGWSGFFQVMEEWHRWLGRTGDQRDAGRAITGVSNAAFLVLAVTGLYLWWPRKWTWRSVRQSVWFQRRLVGKARDWNWHNTIGLWTAPVLVVLTATGMVISYKWASNLVYTLTGSEPPQQAPLTIAPPSPAAKPLAMDALLDAAKPLAPPWERLTLRLPEPPKSKGGTPPAEATPEPVRITVREPDPWPRFFSPQLTLDPYTGALLAREEFADYSVGHQVRRWMRFLHTGEALGVGGQLVAALASLGALFLVWTGLALALRRFARWRKRRADDADTSEASLDTPGDAA</sequence>
<keyword evidence="1" id="KW-1133">Transmembrane helix</keyword>
<evidence type="ECO:0000313" key="3">
    <source>
        <dbReference type="Proteomes" id="UP000067626"/>
    </source>
</evidence>
<dbReference type="AlphaFoldDB" id="A0A0K1EQ56"/>
<accession>A0A0K1EQ56</accession>
<dbReference type="Pfam" id="PF03929">
    <property type="entry name" value="PepSY_TM"/>
    <property type="match status" value="1"/>
</dbReference>